<dbReference type="EMBL" id="CP002351">
    <property type="protein sequence ID" value="AEH51970.1"/>
    <property type="molecule type" value="Genomic_DNA"/>
</dbReference>
<dbReference type="AlphaFoldDB" id="F7YWI9"/>
<evidence type="ECO:0008006" key="3">
    <source>
        <dbReference type="Google" id="ProtNLM"/>
    </source>
</evidence>
<evidence type="ECO:0000313" key="2">
    <source>
        <dbReference type="Proteomes" id="UP000006804"/>
    </source>
</evidence>
<reference evidence="1 2" key="1">
    <citation type="submission" date="2010-11" db="EMBL/GenBank/DDBJ databases">
        <title>The complete genome of Thermotoga thermarum DSM 5069.</title>
        <authorList>
            <consortium name="US DOE Joint Genome Institute (JGI-PGF)"/>
            <person name="Lucas S."/>
            <person name="Copeland A."/>
            <person name="Lapidus A."/>
            <person name="Bruce D."/>
            <person name="Goodwin L."/>
            <person name="Pitluck S."/>
            <person name="Kyrpides N."/>
            <person name="Mavromatis K."/>
            <person name="Ivanova N."/>
            <person name="Zeytun A."/>
            <person name="Brettin T."/>
            <person name="Detter J.C."/>
            <person name="Tapia R."/>
            <person name="Han C."/>
            <person name="Land M."/>
            <person name="Hauser L."/>
            <person name="Markowitz V."/>
            <person name="Cheng J.-F."/>
            <person name="Hugenholtz P."/>
            <person name="Woyke T."/>
            <person name="Wu D."/>
            <person name="Spring S."/>
            <person name="Schroeder M."/>
            <person name="Brambilla E."/>
            <person name="Klenk H.-P."/>
            <person name="Eisen J.A."/>
        </authorList>
    </citation>
    <scope>NUCLEOTIDE SEQUENCE [LARGE SCALE GENOMIC DNA]</scope>
    <source>
        <strain evidence="1 2">DSM 5069</strain>
    </source>
</reference>
<dbReference type="HOGENOM" id="CLU_645392_0_0_0"/>
<dbReference type="eggNOG" id="ENOG5033G0R">
    <property type="taxonomic scope" value="Bacteria"/>
</dbReference>
<keyword evidence="2" id="KW-1185">Reference proteome</keyword>
<sequence precursor="true">MRKFFVAVSLCLVLVAFGISRFIPGDYESVFIARSNGKYYDQAKSYGLIKILAVDLGLEPMIQSLLASYGAQYGVTTKDIDDLLRKDLLIVQNKEDIFVALGPSPSAGKFVRFVSTLLGQELQISHKDDYLLISTSKELLDKCLKGGGSVPKEVMNLFNDERVWAVSYSPGMSISGAQFSSKGFVKVLSDRIYCEQILIAQNDAAKSILKQLTPSKNFELVEDQGLSGEVFAFVNISDPSTVRTLFDFSKDVLQLSKTFGIDVKAQLETFEKLIDKFGGKAALSMQAAEIVESFLALDQSKEQKEQKVKMYAVMRMKTTLQELKNILGGEIQTFGKTQYLRTDDFYVVVEKDVVRLYTMPPYDYKPTSSSLEKAKQFFKSNEMSLFVFIDFDPILDKLLGITTGSAFVLYQSVENDLLKTIWYLK</sequence>
<dbReference type="KEGG" id="tta:Theth_1929"/>
<accession>F7YWI9</accession>
<dbReference type="Proteomes" id="UP000006804">
    <property type="component" value="Chromosome"/>
</dbReference>
<dbReference type="STRING" id="688269.Theth_1929"/>
<name>F7YWI9_9THEM</name>
<gene>
    <name evidence="1" type="ORF">Theth_1929</name>
</gene>
<proteinExistence type="predicted"/>
<organism evidence="1 2">
    <name type="scientific">Pseudothermotoga thermarum DSM 5069</name>
    <dbReference type="NCBI Taxonomy" id="688269"/>
    <lineage>
        <taxon>Bacteria</taxon>
        <taxon>Thermotogati</taxon>
        <taxon>Thermotogota</taxon>
        <taxon>Thermotogae</taxon>
        <taxon>Thermotogales</taxon>
        <taxon>Thermotogaceae</taxon>
        <taxon>Pseudothermotoga</taxon>
    </lineage>
</organism>
<dbReference type="PATRIC" id="fig|688269.3.peg.1990"/>
<dbReference type="RefSeq" id="WP_013933177.1">
    <property type="nucleotide sequence ID" value="NC_015707.1"/>
</dbReference>
<evidence type="ECO:0000313" key="1">
    <source>
        <dbReference type="EMBL" id="AEH51970.1"/>
    </source>
</evidence>
<dbReference type="OrthoDB" id="36676at2"/>
<protein>
    <recommendedName>
        <fullName evidence="3">DUF3352 domain-containing protein</fullName>
    </recommendedName>
</protein>